<keyword evidence="2 4" id="KW-0863">Zinc-finger</keyword>
<dbReference type="EMBL" id="ML170164">
    <property type="protein sequence ID" value="TDL25410.1"/>
    <property type="molecule type" value="Genomic_DNA"/>
</dbReference>
<feature type="domain" description="ZZ-type" evidence="6">
    <location>
        <begin position="762"/>
        <end position="829"/>
    </location>
</feature>
<evidence type="ECO:0000256" key="2">
    <source>
        <dbReference type="ARBA" id="ARBA00022771"/>
    </source>
</evidence>
<dbReference type="STRING" id="50990.A0A4Y7QEW3"/>
<dbReference type="PROSITE" id="PS50135">
    <property type="entry name" value="ZF_ZZ_2"/>
    <property type="match status" value="1"/>
</dbReference>
<evidence type="ECO:0000256" key="1">
    <source>
        <dbReference type="ARBA" id="ARBA00022723"/>
    </source>
</evidence>
<evidence type="ECO:0000313" key="8">
    <source>
        <dbReference type="Proteomes" id="UP000294933"/>
    </source>
</evidence>
<gene>
    <name evidence="7" type="ORF">BD410DRAFT_766024</name>
</gene>
<feature type="coiled-coil region" evidence="5">
    <location>
        <begin position="926"/>
        <end position="953"/>
    </location>
</feature>
<organism evidence="7 8">
    <name type="scientific">Rickenella mellea</name>
    <dbReference type="NCBI Taxonomy" id="50990"/>
    <lineage>
        <taxon>Eukaryota</taxon>
        <taxon>Fungi</taxon>
        <taxon>Dikarya</taxon>
        <taxon>Basidiomycota</taxon>
        <taxon>Agaricomycotina</taxon>
        <taxon>Agaricomycetes</taxon>
        <taxon>Hymenochaetales</taxon>
        <taxon>Rickenellaceae</taxon>
        <taxon>Rickenella</taxon>
    </lineage>
</organism>
<dbReference type="InterPro" id="IPR043145">
    <property type="entry name" value="Znf_ZZ_sf"/>
</dbReference>
<evidence type="ECO:0000259" key="6">
    <source>
        <dbReference type="PROSITE" id="PS50135"/>
    </source>
</evidence>
<dbReference type="InterPro" id="IPR000433">
    <property type="entry name" value="Znf_ZZ"/>
</dbReference>
<reference evidence="7 8" key="1">
    <citation type="submission" date="2018-06" db="EMBL/GenBank/DDBJ databases">
        <title>A transcriptomic atlas of mushroom development highlights an independent origin of complex multicellularity.</title>
        <authorList>
            <consortium name="DOE Joint Genome Institute"/>
            <person name="Krizsan K."/>
            <person name="Almasi E."/>
            <person name="Merenyi Z."/>
            <person name="Sahu N."/>
            <person name="Viragh M."/>
            <person name="Koszo T."/>
            <person name="Mondo S."/>
            <person name="Kiss B."/>
            <person name="Balint B."/>
            <person name="Kues U."/>
            <person name="Barry K."/>
            <person name="Hegedus J.C."/>
            <person name="Henrissat B."/>
            <person name="Johnson J."/>
            <person name="Lipzen A."/>
            <person name="Ohm R."/>
            <person name="Nagy I."/>
            <person name="Pangilinan J."/>
            <person name="Yan J."/>
            <person name="Xiong Y."/>
            <person name="Grigoriev I.V."/>
            <person name="Hibbett D.S."/>
            <person name="Nagy L.G."/>
        </authorList>
    </citation>
    <scope>NUCLEOTIDE SEQUENCE [LARGE SCALE GENOMIC DNA]</scope>
    <source>
        <strain evidence="7 8">SZMC22713</strain>
    </source>
</reference>
<dbReference type="Pfam" id="PF00569">
    <property type="entry name" value="ZZ"/>
    <property type="match status" value="1"/>
</dbReference>
<dbReference type="GO" id="GO:0008270">
    <property type="term" value="F:zinc ion binding"/>
    <property type="evidence" value="ECO:0007669"/>
    <property type="project" value="UniProtKB-KW"/>
</dbReference>
<dbReference type="Gene3D" id="3.30.60.90">
    <property type="match status" value="1"/>
</dbReference>
<evidence type="ECO:0000256" key="5">
    <source>
        <dbReference type="SAM" id="Coils"/>
    </source>
</evidence>
<dbReference type="VEuPathDB" id="FungiDB:BD410DRAFT_766024"/>
<dbReference type="Proteomes" id="UP000294933">
    <property type="component" value="Unassembled WGS sequence"/>
</dbReference>
<evidence type="ECO:0000313" key="7">
    <source>
        <dbReference type="EMBL" id="TDL25410.1"/>
    </source>
</evidence>
<keyword evidence="1" id="KW-0479">Metal-binding</keyword>
<sequence>MDKEALKLISGPKDVDGVSKKIDTIHDKILTANTNITQVVTTAKKAMAGISMDEVISMTPRECLIPLKRVMDALNAVKGVHPFVGLAVTAFEVLLTLEMKRRENDKRVSGILLKQADMMMALLQLDNIKDVDMKNEKGETVAGRLQTLIAEIRKDIMTCGNVIDTYYKQKFVSKFLKAGSWESKFVGFASTFDKRKEEIKFALEIHVTIKLDTVADQVTNIDVKMDMLIHLFQEQSPKEKELAAEVSRLGGADTVMRSEHLLAQLDHDNESARGKTSTSTSLVMSVRTPVDELVEANREYFDVKMEAQMRQIDDAIQRSARRIIRAIGDGPWKRIQDPNIRAVWKDMNAHSSVKARHLVLALHDHYLDQYENASAYGETSLEVVPPSPTVSHAESEATDAPIDHAFALGQPPEADKWCLQFLSIQNVSPIAEAIDDDVSGFIKIAEVNNFSNDKPEGISMLRWLTFWAAGWAVEASIYHLRIEALVEKLLAISVQPENKGSYAEYKDQLLWICWLLRSRSHATTETPELIDLTKQHMKLQEKAITQSLEPAKWEIDNEDTVSILLGPGRIEKYLYPALYLILRYHYQVFSLGVKHVLSEKEFEAATGTLWSITDVVDNRITVLSAAFDQSRGANDFKRFAGGLFNNFTLKSPYKDVEEYPDNMPPFKLGEDEYRMEDKVDDIPELAIEKLHYGIVDTSKQLDETADHRAYIELYKKKLGVEFAWEEMAAQDAAKLKELNRIPESERLICQQIASREFNKGGYHPWVCNGCGMDPILGAHYQCIGCVIDAGKNDFDLCQDCVIELPEETDTDCSYHPSSHPMNRFPYPAGSTLRIRNREKALEIVKELEKKPNAKFTCKGPCGKVDAEGIHFKCIQCKDHILCDDCISAHEFDEVNGHGPLHAFTRFSGEPLTFKPKKSDVNDQARMANIEATLAKFEERMAKQEKLIQSLTDALNVNRIATGNV</sequence>
<keyword evidence="3" id="KW-0862">Zinc</keyword>
<protein>
    <recommendedName>
        <fullName evidence="6">ZZ-type domain-containing protein</fullName>
    </recommendedName>
</protein>
<name>A0A4Y7QEW3_9AGAM</name>
<evidence type="ECO:0000256" key="3">
    <source>
        <dbReference type="ARBA" id="ARBA00022833"/>
    </source>
</evidence>
<dbReference type="SUPFAM" id="SSF57850">
    <property type="entry name" value="RING/U-box"/>
    <property type="match status" value="2"/>
</dbReference>
<dbReference type="OrthoDB" id="2122982at2759"/>
<keyword evidence="5" id="KW-0175">Coiled coil</keyword>
<proteinExistence type="predicted"/>
<accession>A0A4Y7QEW3</accession>
<dbReference type="AlphaFoldDB" id="A0A4Y7QEW3"/>
<evidence type="ECO:0000256" key="4">
    <source>
        <dbReference type="PROSITE-ProRule" id="PRU00228"/>
    </source>
</evidence>
<keyword evidence="8" id="KW-1185">Reference proteome</keyword>